<evidence type="ECO:0000256" key="1">
    <source>
        <dbReference type="ARBA" id="ARBA00002151"/>
    </source>
</evidence>
<protein>
    <recommendedName>
        <fullName evidence="10">Riboflavin biosynthesis protein RibD</fullName>
    </recommendedName>
    <domain>
        <recommendedName>
            <fullName evidence="10">Diaminohydroxyphosphoribosylaminopyrimidine deaminase</fullName>
            <shortName evidence="10">DRAP deaminase</shortName>
            <ecNumber evidence="10">3.5.4.26</ecNumber>
        </recommendedName>
        <alternativeName>
            <fullName evidence="10">Riboflavin-specific deaminase</fullName>
        </alternativeName>
    </domain>
    <domain>
        <recommendedName>
            <fullName evidence="10">5-amino-6-(5-phosphoribosylamino)uracil reductase</fullName>
            <ecNumber evidence="10">1.1.1.193</ecNumber>
        </recommendedName>
        <alternativeName>
            <fullName evidence="10">HTP reductase</fullName>
        </alternativeName>
    </domain>
</protein>
<evidence type="ECO:0000256" key="7">
    <source>
        <dbReference type="ARBA" id="ARBA00022857"/>
    </source>
</evidence>
<organism evidence="13 14">
    <name type="scientific">Sphingomonas kyungheensis</name>
    <dbReference type="NCBI Taxonomy" id="1069987"/>
    <lineage>
        <taxon>Bacteria</taxon>
        <taxon>Pseudomonadati</taxon>
        <taxon>Pseudomonadota</taxon>
        <taxon>Alphaproteobacteria</taxon>
        <taxon>Sphingomonadales</taxon>
        <taxon>Sphingomonadaceae</taxon>
        <taxon>Sphingomonas</taxon>
    </lineage>
</organism>
<comment type="caution">
    <text evidence="13">The sequence shown here is derived from an EMBL/GenBank/DDBJ whole genome shotgun (WGS) entry which is preliminary data.</text>
</comment>
<accession>A0ABU8H3V2</accession>
<sequence length="351" mass="36456">MGAVTATSDDRRWMAAALALAERTRGRTAPNPNVGCVLVAAGRVVGRGWTQPGGRPHAEAMALAAAGPAARGGCAYVTLEPCAHVSPRGPACADLLIAAGVARVVIALRDPDPRTDGSGIARLRAAGITVVTDVAGDAARRSMAGFLTRRERSRPSVTLKLATSLDGQIALPDGSSRWITGAAARAHVHLERSRHDAILVGRGTWEADAPRLDVRLPGLSDRSPMRVVLSTRPPPSASAALPSSLIGRGNDPQGARDPLWIDSPAGIATLPADHVFVEGGAATAAAFLRADLVDRLLLYRAPILIGAGKAAIGDFGLGDLAAAHGRWRLLDARDLGTDRLEVYERTPCSPA</sequence>
<dbReference type="Proteomes" id="UP001367771">
    <property type="component" value="Unassembled WGS sequence"/>
</dbReference>
<evidence type="ECO:0000256" key="2">
    <source>
        <dbReference type="ARBA" id="ARBA00004882"/>
    </source>
</evidence>
<comment type="catalytic activity">
    <reaction evidence="10">
        <text>2,5-diamino-6-hydroxy-4-(5-phosphoribosylamino)-pyrimidine + H2O + H(+) = 5-amino-6-(5-phospho-D-ribosylamino)uracil + NH4(+)</text>
        <dbReference type="Rhea" id="RHEA:21868"/>
        <dbReference type="ChEBI" id="CHEBI:15377"/>
        <dbReference type="ChEBI" id="CHEBI:15378"/>
        <dbReference type="ChEBI" id="CHEBI:28938"/>
        <dbReference type="ChEBI" id="CHEBI:58453"/>
        <dbReference type="ChEBI" id="CHEBI:58614"/>
        <dbReference type="EC" id="3.5.4.26"/>
    </reaction>
</comment>
<evidence type="ECO:0000259" key="12">
    <source>
        <dbReference type="PROSITE" id="PS51747"/>
    </source>
</evidence>
<dbReference type="GO" id="GO:0008703">
    <property type="term" value="F:5-amino-6-(5-phosphoribosylamino)uracil reductase activity"/>
    <property type="evidence" value="ECO:0007669"/>
    <property type="project" value="UniProtKB-EC"/>
</dbReference>
<dbReference type="NCBIfam" id="TIGR00326">
    <property type="entry name" value="eubact_ribD"/>
    <property type="match status" value="1"/>
</dbReference>
<dbReference type="PANTHER" id="PTHR38011">
    <property type="entry name" value="DIHYDROFOLATE REDUCTASE FAMILY PROTEIN (AFU_ORTHOLOGUE AFUA_8G06820)"/>
    <property type="match status" value="1"/>
</dbReference>
<keyword evidence="8 10" id="KW-0560">Oxidoreductase</keyword>
<dbReference type="SUPFAM" id="SSF53597">
    <property type="entry name" value="Dihydrofolate reductase-like"/>
    <property type="match status" value="1"/>
</dbReference>
<evidence type="ECO:0000256" key="6">
    <source>
        <dbReference type="ARBA" id="ARBA00022619"/>
    </source>
</evidence>
<dbReference type="Pfam" id="PF01872">
    <property type="entry name" value="RibD_C"/>
    <property type="match status" value="1"/>
</dbReference>
<dbReference type="Gene3D" id="3.40.430.10">
    <property type="entry name" value="Dihydrofolate Reductase, subunit A"/>
    <property type="match status" value="2"/>
</dbReference>
<dbReference type="InterPro" id="IPR002734">
    <property type="entry name" value="RibDG_C"/>
</dbReference>
<evidence type="ECO:0000313" key="14">
    <source>
        <dbReference type="Proteomes" id="UP001367771"/>
    </source>
</evidence>
<comment type="similarity">
    <text evidence="5 10">In the C-terminal section; belongs to the HTP reductase family.</text>
</comment>
<evidence type="ECO:0000256" key="10">
    <source>
        <dbReference type="PIRNR" id="PIRNR006769"/>
    </source>
</evidence>
<proteinExistence type="inferred from homology"/>
<comment type="function">
    <text evidence="1 10">Converts 2,5-diamino-6-(ribosylamino)-4(3h)-pyrimidinone 5'-phosphate into 5-amino-6-(ribosylamino)-2,4(1h,3h)-pyrimidinedione 5'-phosphate.</text>
</comment>
<dbReference type="PANTHER" id="PTHR38011:SF7">
    <property type="entry name" value="2,5-DIAMINO-6-RIBOSYLAMINO-4(3H)-PYRIMIDINONE 5'-PHOSPHATE REDUCTASE"/>
    <property type="match status" value="1"/>
</dbReference>
<comment type="catalytic activity">
    <reaction evidence="10">
        <text>5-amino-6-(5-phospho-D-ribitylamino)uracil + NADP(+) = 5-amino-6-(5-phospho-D-ribosylamino)uracil + NADPH + H(+)</text>
        <dbReference type="Rhea" id="RHEA:17845"/>
        <dbReference type="ChEBI" id="CHEBI:15378"/>
        <dbReference type="ChEBI" id="CHEBI:57783"/>
        <dbReference type="ChEBI" id="CHEBI:58349"/>
        <dbReference type="ChEBI" id="CHEBI:58421"/>
        <dbReference type="ChEBI" id="CHEBI:58453"/>
        <dbReference type="EC" id="1.1.1.193"/>
    </reaction>
</comment>
<dbReference type="EC" id="1.1.1.193" evidence="10"/>
<name>A0ABU8H3V2_9SPHN</name>
<evidence type="ECO:0000256" key="11">
    <source>
        <dbReference type="SAM" id="MobiDB-lite"/>
    </source>
</evidence>
<keyword evidence="10" id="KW-0862">Zinc</keyword>
<dbReference type="InterPro" id="IPR024072">
    <property type="entry name" value="DHFR-like_dom_sf"/>
</dbReference>
<reference evidence="13 14" key="1">
    <citation type="journal article" date="2013" name="Int. J. Syst. Evol. Microbiol.">
        <title>Sphingomonas kyungheensis sp. nov., a bacterium with ginsenoside-converting activity isolated from soil of a ginseng field.</title>
        <authorList>
            <person name="Son H.M."/>
            <person name="Yang J.E."/>
            <person name="Park Y."/>
            <person name="Han C.K."/>
            <person name="Kim S.G."/>
            <person name="Kook M."/>
            <person name="Yi T.H."/>
        </authorList>
    </citation>
    <scope>NUCLEOTIDE SEQUENCE [LARGE SCALE GENOMIC DNA]</scope>
    <source>
        <strain evidence="13 14">LMG 26582</strain>
    </source>
</reference>
<dbReference type="PIRSF" id="PIRSF006769">
    <property type="entry name" value="RibD"/>
    <property type="match status" value="1"/>
</dbReference>
<dbReference type="GO" id="GO:0008835">
    <property type="term" value="F:diaminohydroxyphosphoribosylaminopyrimidine deaminase activity"/>
    <property type="evidence" value="ECO:0007669"/>
    <property type="project" value="UniProtKB-EC"/>
</dbReference>
<dbReference type="PROSITE" id="PS51747">
    <property type="entry name" value="CYT_DCMP_DEAMINASES_2"/>
    <property type="match status" value="1"/>
</dbReference>
<keyword evidence="6 10" id="KW-0686">Riboflavin biosynthesis</keyword>
<comment type="pathway">
    <text evidence="3 10">Cofactor biosynthesis; riboflavin biosynthesis; 5-amino-6-(D-ribitylamino)uracil from GTP: step 3/4.</text>
</comment>
<dbReference type="Gene3D" id="3.40.140.10">
    <property type="entry name" value="Cytidine Deaminase, domain 2"/>
    <property type="match status" value="1"/>
</dbReference>
<dbReference type="InterPro" id="IPR016193">
    <property type="entry name" value="Cytidine_deaminase-like"/>
</dbReference>
<evidence type="ECO:0000256" key="4">
    <source>
        <dbReference type="ARBA" id="ARBA00005259"/>
    </source>
</evidence>
<dbReference type="InterPro" id="IPR004794">
    <property type="entry name" value="Eubact_RibD"/>
</dbReference>
<feature type="region of interest" description="Disordered" evidence="11">
    <location>
        <begin position="225"/>
        <end position="246"/>
    </location>
</feature>
<feature type="domain" description="CMP/dCMP-type deaminase" evidence="12">
    <location>
        <begin position="8"/>
        <end position="131"/>
    </location>
</feature>
<comment type="cofactor">
    <cofactor evidence="10">
        <name>Zn(2+)</name>
        <dbReference type="ChEBI" id="CHEBI:29105"/>
    </cofactor>
    <text evidence="10">Binds 1 zinc ion.</text>
</comment>
<dbReference type="InterPro" id="IPR002125">
    <property type="entry name" value="CMP_dCMP_dom"/>
</dbReference>
<keyword evidence="7 10" id="KW-0521">NADP</keyword>
<evidence type="ECO:0000313" key="13">
    <source>
        <dbReference type="EMBL" id="MEI5687680.1"/>
    </source>
</evidence>
<keyword evidence="10" id="KW-0479">Metal-binding</keyword>
<evidence type="ECO:0000256" key="8">
    <source>
        <dbReference type="ARBA" id="ARBA00023002"/>
    </source>
</evidence>
<dbReference type="CDD" id="cd01284">
    <property type="entry name" value="Riboflavin_deaminase-reductase"/>
    <property type="match status" value="1"/>
</dbReference>
<dbReference type="SUPFAM" id="SSF53927">
    <property type="entry name" value="Cytidine deaminase-like"/>
    <property type="match status" value="1"/>
</dbReference>
<evidence type="ECO:0000256" key="5">
    <source>
        <dbReference type="ARBA" id="ARBA00007417"/>
    </source>
</evidence>
<dbReference type="Pfam" id="PF00383">
    <property type="entry name" value="dCMP_cyt_deam_1"/>
    <property type="match status" value="1"/>
</dbReference>
<gene>
    <name evidence="13" type="primary">ribD</name>
    <name evidence="13" type="ORF">V8201_11380</name>
</gene>
<keyword evidence="14" id="KW-1185">Reference proteome</keyword>
<evidence type="ECO:0000256" key="3">
    <source>
        <dbReference type="ARBA" id="ARBA00004910"/>
    </source>
</evidence>
<keyword evidence="9" id="KW-0511">Multifunctional enzyme</keyword>
<dbReference type="InterPro" id="IPR050765">
    <property type="entry name" value="Riboflavin_Biosynth_HTPR"/>
</dbReference>
<keyword evidence="10 13" id="KW-0378">Hydrolase</keyword>
<comment type="similarity">
    <text evidence="4 10">In the N-terminal section; belongs to the cytidine and deoxycytidylate deaminase family.</text>
</comment>
<dbReference type="EMBL" id="JBBBDM010000004">
    <property type="protein sequence ID" value="MEI5687680.1"/>
    <property type="molecule type" value="Genomic_DNA"/>
</dbReference>
<dbReference type="EC" id="3.5.4.26" evidence="10"/>
<comment type="pathway">
    <text evidence="2 10">Cofactor biosynthesis; riboflavin biosynthesis; 5-amino-6-(D-ribitylamino)uracil from GTP: step 2/4.</text>
</comment>
<evidence type="ECO:0000256" key="9">
    <source>
        <dbReference type="ARBA" id="ARBA00023268"/>
    </source>
</evidence>